<dbReference type="InterPro" id="IPR001810">
    <property type="entry name" value="F-box_dom"/>
</dbReference>
<evidence type="ECO:0000313" key="2">
    <source>
        <dbReference type="EMBL" id="KLT42228.1"/>
    </source>
</evidence>
<proteinExistence type="predicted"/>
<dbReference type="InterPro" id="IPR009091">
    <property type="entry name" value="RCC1/BLIP-II"/>
</dbReference>
<sequence>MLRVLRRKRRPTSLLDLPPDVLQHILLFLPPDDIHALAWVSRALLRETEEHFRHAIASDFQAYAHLSPSSWGALHRGLPPAILSFVPPWFGPQIPSPRLHNPPTPPLARLAGAGTLALDIHGRAYHLSDASAKPIARDVSQIAAAHRTRLFLAEGRVWVDAPGCRPRALSPRGATHLAAGMDAAAAIVDGNVVFWPRLGAPLRLPLPKPAEAAVCVACTPTFVAATTATGDVWVYRDAWARTPLSSPHNEPASLVAGLRWTGASWNATEACHGYVGVICAGAPVFAEVDDGVRVLPFAPTPTPLPLTLAIAVPQTPLHWSPLAVLRTPNGVFRCELRDGAVHVSPLLLFAGRHSMHVLSLCVGTALVLVEAPLPQHLLARVRPSRRRSLR</sequence>
<dbReference type="Pfam" id="PF00646">
    <property type="entry name" value="F-box"/>
    <property type="match status" value="1"/>
</dbReference>
<dbReference type="Proteomes" id="UP000053611">
    <property type="component" value="Unassembled WGS sequence"/>
</dbReference>
<dbReference type="CDD" id="cd09917">
    <property type="entry name" value="F-box_SF"/>
    <property type="match status" value="1"/>
</dbReference>
<protein>
    <recommendedName>
        <fullName evidence="1">F-box domain-containing protein</fullName>
    </recommendedName>
</protein>
<dbReference type="InterPro" id="IPR036047">
    <property type="entry name" value="F-box-like_dom_sf"/>
</dbReference>
<dbReference type="RefSeq" id="XP_018278719.1">
    <property type="nucleotide sequence ID" value="XM_018425383.1"/>
</dbReference>
<evidence type="ECO:0000259" key="1">
    <source>
        <dbReference type="PROSITE" id="PS50181"/>
    </source>
</evidence>
<evidence type="ECO:0000313" key="3">
    <source>
        <dbReference type="Proteomes" id="UP000053611"/>
    </source>
</evidence>
<dbReference type="SUPFAM" id="SSF50985">
    <property type="entry name" value="RCC1/BLIP-II"/>
    <property type="match status" value="1"/>
</dbReference>
<dbReference type="AlphaFoldDB" id="A0A0J0XMD7"/>
<dbReference type="EMBL" id="KQ087207">
    <property type="protein sequence ID" value="KLT42228.1"/>
    <property type="molecule type" value="Genomic_DNA"/>
</dbReference>
<reference evidence="2 3" key="1">
    <citation type="submission" date="2015-03" db="EMBL/GenBank/DDBJ databases">
        <title>Genomics and transcriptomics of the oil-accumulating basidiomycete yeast T. oleaginosus allow insights into substrate utilization and the diverse evolutionary trajectories of mating systems in fungi.</title>
        <authorList>
            <consortium name="DOE Joint Genome Institute"/>
            <person name="Kourist R."/>
            <person name="Kracht O."/>
            <person name="Bracharz F."/>
            <person name="Lipzen A."/>
            <person name="Nolan M."/>
            <person name="Ohm R."/>
            <person name="Grigoriev I."/>
            <person name="Sun S."/>
            <person name="Heitman J."/>
            <person name="Bruck T."/>
            <person name="Nowrousian M."/>
        </authorList>
    </citation>
    <scope>NUCLEOTIDE SEQUENCE [LARGE SCALE GENOMIC DNA]</scope>
    <source>
        <strain evidence="2 3">IBC0246</strain>
    </source>
</reference>
<dbReference type="PROSITE" id="PS50181">
    <property type="entry name" value="FBOX"/>
    <property type="match status" value="1"/>
</dbReference>
<accession>A0A0J0XMD7</accession>
<dbReference type="SUPFAM" id="SSF81383">
    <property type="entry name" value="F-box domain"/>
    <property type="match status" value="1"/>
</dbReference>
<dbReference type="GeneID" id="28985986"/>
<gene>
    <name evidence="2" type="ORF">CC85DRAFT_302435</name>
</gene>
<organism evidence="2 3">
    <name type="scientific">Cutaneotrichosporon oleaginosum</name>
    <dbReference type="NCBI Taxonomy" id="879819"/>
    <lineage>
        <taxon>Eukaryota</taxon>
        <taxon>Fungi</taxon>
        <taxon>Dikarya</taxon>
        <taxon>Basidiomycota</taxon>
        <taxon>Agaricomycotina</taxon>
        <taxon>Tremellomycetes</taxon>
        <taxon>Trichosporonales</taxon>
        <taxon>Trichosporonaceae</taxon>
        <taxon>Cutaneotrichosporon</taxon>
    </lineage>
</organism>
<name>A0A0J0XMD7_9TREE</name>
<keyword evidence="3" id="KW-1185">Reference proteome</keyword>
<feature type="domain" description="F-box" evidence="1">
    <location>
        <begin position="11"/>
        <end position="55"/>
    </location>
</feature>